<gene>
    <name evidence="1" type="ORF">DYL61_12595</name>
</gene>
<proteinExistence type="predicted"/>
<dbReference type="EMBL" id="QUZT01000019">
    <property type="protein sequence ID" value="TFY93777.1"/>
    <property type="molecule type" value="Genomic_DNA"/>
</dbReference>
<dbReference type="AlphaFoldDB" id="A0A4Z0B5F0"/>
<evidence type="ECO:0000313" key="1">
    <source>
        <dbReference type="EMBL" id="TFY93777.1"/>
    </source>
</evidence>
<protein>
    <submittedName>
        <fullName evidence="1">Uncharacterized protein</fullName>
    </submittedName>
</protein>
<sequence length="153" mass="16856">MLIVAVLNLNEPDQTVEMVKCSSGQALADLFNELDRPYAEQAIVGVQFAIPPQLNGSKRWTVEAVLDFARVRSRSHDDEALDIYAYRLASDALFTDNALVELADVLEWRTLYGASNGEGACDSQLMAHQAWLSIVITTMVNAVNLPDEENDVA</sequence>
<dbReference type="Proteomes" id="UP000297734">
    <property type="component" value="Unassembled WGS sequence"/>
</dbReference>
<comment type="caution">
    <text evidence="1">The sequence shown here is derived from an EMBL/GenBank/DDBJ whole genome shotgun (WGS) entry which is preliminary data.</text>
</comment>
<dbReference type="OrthoDB" id="6954574at2"/>
<organism evidence="1 2">
    <name type="scientific">Pseudomonas nabeulensis</name>
    <dbReference type="NCBI Taxonomy" id="2293833"/>
    <lineage>
        <taxon>Bacteria</taxon>
        <taxon>Pseudomonadati</taxon>
        <taxon>Pseudomonadota</taxon>
        <taxon>Gammaproteobacteria</taxon>
        <taxon>Pseudomonadales</taxon>
        <taxon>Pseudomonadaceae</taxon>
        <taxon>Pseudomonas</taxon>
    </lineage>
</organism>
<accession>A0A4Z0B5F0</accession>
<evidence type="ECO:0000313" key="2">
    <source>
        <dbReference type="Proteomes" id="UP000297734"/>
    </source>
</evidence>
<name>A0A4Z0B5F0_9PSED</name>
<reference evidence="1 2" key="1">
    <citation type="journal article" date="2019" name="Syst. Appl. Microbiol.">
        <title>New species of pathogenic Pseudomonas isolated from citrus in Tunisia: Proposal of Pseudomonas kairouanensis sp. nov. and Pseudomonas nabeulensis sp. nov.</title>
        <authorList>
            <person name="Oueslati M."/>
            <person name="Mulet M."/>
            <person name="Gomila M."/>
            <person name="Berge O."/>
            <person name="Hajlaoui M.R."/>
            <person name="Lalucat J."/>
            <person name="Sadfi-Zouaoui N."/>
            <person name="Garcia-Valdes E."/>
        </authorList>
    </citation>
    <scope>NUCLEOTIDE SEQUENCE [LARGE SCALE GENOMIC DNA]</scope>
    <source>
        <strain evidence="1 2">E10B</strain>
    </source>
</reference>
<keyword evidence="2" id="KW-1185">Reference proteome</keyword>